<dbReference type="CDD" id="cd00093">
    <property type="entry name" value="HTH_XRE"/>
    <property type="match status" value="1"/>
</dbReference>
<dbReference type="Pfam" id="PF13560">
    <property type="entry name" value="HTH_31"/>
    <property type="match status" value="1"/>
</dbReference>
<gene>
    <name evidence="2" type="ORF">SLA_3174</name>
</gene>
<evidence type="ECO:0000259" key="1">
    <source>
        <dbReference type="Pfam" id="PF19054"/>
    </source>
</evidence>
<accession>A0A161JH93</accession>
<protein>
    <recommendedName>
        <fullName evidence="1">DUF5753 domain-containing protein</fullName>
    </recommendedName>
</protein>
<dbReference type="InterPro" id="IPR010982">
    <property type="entry name" value="Lambda_DNA-bd_dom_sf"/>
</dbReference>
<dbReference type="SUPFAM" id="SSF47413">
    <property type="entry name" value="lambda repressor-like DNA-binding domains"/>
    <property type="match status" value="1"/>
</dbReference>
<reference evidence="2 3" key="1">
    <citation type="journal article" date="2016" name="Genome Announc.">
        <title>Complete Genome Sequence of Thiostrepton-Producing Streptomyces laurentii ATCC 31255.</title>
        <authorList>
            <person name="Doi K."/>
            <person name="Fujino Y."/>
            <person name="Nagayoshi Y."/>
            <person name="Ohshima T."/>
            <person name="Ogata S."/>
        </authorList>
    </citation>
    <scope>NUCLEOTIDE SEQUENCE [LARGE SCALE GENOMIC DNA]</scope>
    <source>
        <strain evidence="2 3">ATCC 31255</strain>
    </source>
</reference>
<keyword evidence="3" id="KW-1185">Reference proteome</keyword>
<evidence type="ECO:0000313" key="3">
    <source>
        <dbReference type="Proteomes" id="UP000217676"/>
    </source>
</evidence>
<sequence length="301" mass="33202">MTDIGTPDAPAIESATPALCRLHLGVELRKLRESRNMKGAEVARRLIWAGSKITRLETADNGVVEPSDVMALCALYGASEETRDVLMAYATVTKTKRDWWQKPDVRDVITPSFKAYLGLEAVASQVKNYENEFVPGLLQTEAYIRAVFVYTHVGLTPEQIDKHVAVRMTRQEALTRRLAPLEFIAIINESVLRRPVGGREVMRAQLAHIAEIAGSHPNVNVQVIPFSVGAHPGMNGPFTLLTFPTPGALKPIVHLENLTGAGVSRREQDLKLYETSFRGLQALAPGYEESLSMIETASKEM</sequence>
<proteinExistence type="predicted"/>
<dbReference type="KEGG" id="slau:SLA_3174"/>
<name>A0A161JH93_STRLU</name>
<evidence type="ECO:0000313" key="2">
    <source>
        <dbReference type="EMBL" id="BAU84088.1"/>
    </source>
</evidence>
<feature type="domain" description="DUF5753" evidence="1">
    <location>
        <begin position="114"/>
        <end position="295"/>
    </location>
</feature>
<dbReference type="Proteomes" id="UP000217676">
    <property type="component" value="Chromosome"/>
</dbReference>
<organism evidence="2 3">
    <name type="scientific">Streptomyces laurentii</name>
    <dbReference type="NCBI Taxonomy" id="39478"/>
    <lineage>
        <taxon>Bacteria</taxon>
        <taxon>Bacillati</taxon>
        <taxon>Actinomycetota</taxon>
        <taxon>Actinomycetes</taxon>
        <taxon>Kitasatosporales</taxon>
        <taxon>Streptomycetaceae</taxon>
        <taxon>Streptomyces</taxon>
    </lineage>
</organism>
<dbReference type="InterPro" id="IPR043917">
    <property type="entry name" value="DUF5753"/>
</dbReference>
<dbReference type="AlphaFoldDB" id="A0A161JH93"/>
<dbReference type="GO" id="GO:0003677">
    <property type="term" value="F:DNA binding"/>
    <property type="evidence" value="ECO:0007669"/>
    <property type="project" value="InterPro"/>
</dbReference>
<dbReference type="EMBL" id="AP017424">
    <property type="protein sequence ID" value="BAU84088.1"/>
    <property type="molecule type" value="Genomic_DNA"/>
</dbReference>
<dbReference type="InterPro" id="IPR001387">
    <property type="entry name" value="Cro/C1-type_HTH"/>
</dbReference>
<dbReference type="Pfam" id="PF19054">
    <property type="entry name" value="DUF5753"/>
    <property type="match status" value="1"/>
</dbReference>